<dbReference type="InterPro" id="IPR018392">
    <property type="entry name" value="LysM"/>
</dbReference>
<dbReference type="Gramene" id="PHT88700">
    <property type="protein sequence ID" value="PHT88700"/>
    <property type="gene ID" value="T459_10806"/>
</dbReference>
<keyword evidence="4" id="KW-1185">Reference proteome</keyword>
<reference evidence="3 4" key="1">
    <citation type="journal article" date="2014" name="Nat. Genet.">
        <title>Genome sequence of the hot pepper provides insights into the evolution of pungency in Capsicum species.</title>
        <authorList>
            <person name="Kim S."/>
            <person name="Park M."/>
            <person name="Yeom S.I."/>
            <person name="Kim Y.M."/>
            <person name="Lee J.M."/>
            <person name="Lee H.A."/>
            <person name="Seo E."/>
            <person name="Choi J."/>
            <person name="Cheong K."/>
            <person name="Kim K.T."/>
            <person name="Jung K."/>
            <person name="Lee G.W."/>
            <person name="Oh S.K."/>
            <person name="Bae C."/>
            <person name="Kim S.B."/>
            <person name="Lee H.Y."/>
            <person name="Kim S.Y."/>
            <person name="Kim M.S."/>
            <person name="Kang B.C."/>
            <person name="Jo Y.D."/>
            <person name="Yang H.B."/>
            <person name="Jeong H.J."/>
            <person name="Kang W.H."/>
            <person name="Kwon J.K."/>
            <person name="Shin C."/>
            <person name="Lim J.Y."/>
            <person name="Park J.H."/>
            <person name="Huh J.H."/>
            <person name="Kim J.S."/>
            <person name="Kim B.D."/>
            <person name="Cohen O."/>
            <person name="Paran I."/>
            <person name="Suh M.C."/>
            <person name="Lee S.B."/>
            <person name="Kim Y.K."/>
            <person name="Shin Y."/>
            <person name="Noh S.J."/>
            <person name="Park J."/>
            <person name="Seo Y.S."/>
            <person name="Kwon S.Y."/>
            <person name="Kim H.A."/>
            <person name="Park J.M."/>
            <person name="Kim H.J."/>
            <person name="Choi S.B."/>
            <person name="Bosland P.W."/>
            <person name="Reeves G."/>
            <person name="Jo S.H."/>
            <person name="Lee B.W."/>
            <person name="Cho H.T."/>
            <person name="Choi H.S."/>
            <person name="Lee M.S."/>
            <person name="Yu Y."/>
            <person name="Do Choi Y."/>
            <person name="Park B.S."/>
            <person name="van Deynze A."/>
            <person name="Ashrafi H."/>
            <person name="Hill T."/>
            <person name="Kim W.T."/>
            <person name="Pai H.S."/>
            <person name="Ahn H.K."/>
            <person name="Yeam I."/>
            <person name="Giovannoni J.J."/>
            <person name="Rose J.K."/>
            <person name="Sorensen I."/>
            <person name="Lee S.J."/>
            <person name="Kim R.W."/>
            <person name="Choi I.Y."/>
            <person name="Choi B.S."/>
            <person name="Lim J.S."/>
            <person name="Lee Y.H."/>
            <person name="Choi D."/>
        </authorList>
    </citation>
    <scope>NUCLEOTIDE SEQUENCE [LARGE SCALE GENOMIC DNA]</scope>
    <source>
        <strain evidence="4">cv. CM334</strain>
    </source>
</reference>
<comment type="caution">
    <text evidence="3">The sequence shown here is derived from an EMBL/GenBank/DDBJ whole genome shotgun (WGS) entry which is preliminary data.</text>
</comment>
<name>A0A2G3A3D0_CAPAN</name>
<evidence type="ECO:0000259" key="2">
    <source>
        <dbReference type="PROSITE" id="PS51782"/>
    </source>
</evidence>
<gene>
    <name evidence="3" type="ORF">T459_10806</name>
</gene>
<dbReference type="PANTHER" id="PTHR33734:SF28">
    <property type="entry name" value="LYSM DOMAIN-CONTAINING GPI-ANCHORED PROTEIN 1-LIKE"/>
    <property type="match status" value="1"/>
</dbReference>
<feature type="compositionally biased region" description="Polar residues" evidence="1">
    <location>
        <begin position="372"/>
        <end position="384"/>
    </location>
</feature>
<dbReference type="SMART" id="SM00257">
    <property type="entry name" value="LysM"/>
    <property type="match status" value="2"/>
</dbReference>
<dbReference type="OMA" id="WYDESMI"/>
<reference evidence="3 4" key="2">
    <citation type="journal article" date="2017" name="Genome Biol.">
        <title>New reference genome sequences of hot pepper reveal the massive evolution of plant disease-resistance genes by retroduplication.</title>
        <authorList>
            <person name="Kim S."/>
            <person name="Park J."/>
            <person name="Yeom S.I."/>
            <person name="Kim Y.M."/>
            <person name="Seo E."/>
            <person name="Kim K.T."/>
            <person name="Kim M.S."/>
            <person name="Lee J.M."/>
            <person name="Cheong K."/>
            <person name="Shin H.S."/>
            <person name="Kim S.B."/>
            <person name="Han K."/>
            <person name="Lee J."/>
            <person name="Park M."/>
            <person name="Lee H.A."/>
            <person name="Lee H.Y."/>
            <person name="Lee Y."/>
            <person name="Oh S."/>
            <person name="Lee J.H."/>
            <person name="Choi E."/>
            <person name="Choi E."/>
            <person name="Lee S.E."/>
            <person name="Jeon J."/>
            <person name="Kim H."/>
            <person name="Choi G."/>
            <person name="Song H."/>
            <person name="Lee J."/>
            <person name="Lee S.C."/>
            <person name="Kwon J.K."/>
            <person name="Lee H.Y."/>
            <person name="Koo N."/>
            <person name="Hong Y."/>
            <person name="Kim R.W."/>
            <person name="Kang W.H."/>
            <person name="Huh J.H."/>
            <person name="Kang B.C."/>
            <person name="Yang T.J."/>
            <person name="Lee Y.H."/>
            <person name="Bennetzen J.L."/>
            <person name="Choi D."/>
        </authorList>
    </citation>
    <scope>NUCLEOTIDE SEQUENCE [LARGE SCALE GENOMIC DNA]</scope>
    <source>
        <strain evidence="4">cv. CM334</strain>
    </source>
</reference>
<evidence type="ECO:0000313" key="3">
    <source>
        <dbReference type="EMBL" id="PHT88700.1"/>
    </source>
</evidence>
<dbReference type="EMBL" id="AYRZ02000003">
    <property type="protein sequence ID" value="PHT88700.1"/>
    <property type="molecule type" value="Genomic_DNA"/>
</dbReference>
<dbReference type="InterPro" id="IPR036779">
    <property type="entry name" value="LysM_dom_sf"/>
</dbReference>
<dbReference type="PROSITE" id="PS51782">
    <property type="entry name" value="LYSM"/>
    <property type="match status" value="2"/>
</dbReference>
<proteinExistence type="predicted"/>
<dbReference type="SUPFAM" id="SSF54106">
    <property type="entry name" value="LysM domain"/>
    <property type="match status" value="1"/>
</dbReference>
<protein>
    <recommendedName>
        <fullName evidence="2">LysM domain-containing protein</fullName>
    </recommendedName>
</protein>
<sequence length="384" mass="41296">MLAKSVIEPCITSDSCLSYLLYRLPWDSKISEIAFRFRVNVSDLLAANSIDLNQPNQILPEKSFVKVPVSCSCVDGIRRSLSTHYTIGATDTLMSISEVYGGLVSAEQIRSANGIDAQHTLASGQSLAIPLPCTCFNNSNNGAASVYMSYVVQGGDALTRIAAEYDVTISNLENINGLGQSQIYPGDILAIPLASCSSANLNWYNESLIVPNGSYALTANNCIKCGCRPTDLSLDCSPSEIVDKCSHLQCKNSNLFIGERHENHTTSGCNVTACIYRGHLGGKIFRSLVNSTDVKCLGNQNQLAGSSMESPTSSYMAPYLSPSPLLSPSQYSHSAKTNSLGVLLNSSYANRHIINQGDGLSDGYGSEPNELRSPSNFDNDTSRR</sequence>
<feature type="domain" description="LysM" evidence="2">
    <location>
        <begin position="83"/>
        <end position="129"/>
    </location>
</feature>
<evidence type="ECO:0000313" key="4">
    <source>
        <dbReference type="Proteomes" id="UP000222542"/>
    </source>
</evidence>
<feature type="domain" description="LysM" evidence="2">
    <location>
        <begin position="148"/>
        <end position="191"/>
    </location>
</feature>
<feature type="region of interest" description="Disordered" evidence="1">
    <location>
        <begin position="359"/>
        <end position="384"/>
    </location>
</feature>
<organism evidence="3 4">
    <name type="scientific">Capsicum annuum</name>
    <name type="common">Capsicum pepper</name>
    <dbReference type="NCBI Taxonomy" id="4072"/>
    <lineage>
        <taxon>Eukaryota</taxon>
        <taxon>Viridiplantae</taxon>
        <taxon>Streptophyta</taxon>
        <taxon>Embryophyta</taxon>
        <taxon>Tracheophyta</taxon>
        <taxon>Spermatophyta</taxon>
        <taxon>Magnoliopsida</taxon>
        <taxon>eudicotyledons</taxon>
        <taxon>Gunneridae</taxon>
        <taxon>Pentapetalae</taxon>
        <taxon>asterids</taxon>
        <taxon>lamiids</taxon>
        <taxon>Solanales</taxon>
        <taxon>Solanaceae</taxon>
        <taxon>Solanoideae</taxon>
        <taxon>Capsiceae</taxon>
        <taxon>Capsicum</taxon>
    </lineage>
</organism>
<dbReference type="Proteomes" id="UP000222542">
    <property type="component" value="Unassembled WGS sequence"/>
</dbReference>
<dbReference type="CDD" id="cd00118">
    <property type="entry name" value="LysM"/>
    <property type="match status" value="2"/>
</dbReference>
<dbReference type="Gene3D" id="3.10.350.10">
    <property type="entry name" value="LysM domain"/>
    <property type="match status" value="2"/>
</dbReference>
<dbReference type="AlphaFoldDB" id="A0A2G3A3D0"/>
<dbReference type="Pfam" id="PF01476">
    <property type="entry name" value="LysM"/>
    <property type="match status" value="3"/>
</dbReference>
<accession>A0A2G3A3D0</accession>
<dbReference type="PANTHER" id="PTHR33734">
    <property type="entry name" value="LYSM DOMAIN-CONTAINING GPI-ANCHORED PROTEIN 2"/>
    <property type="match status" value="1"/>
</dbReference>
<evidence type="ECO:0000256" key="1">
    <source>
        <dbReference type="SAM" id="MobiDB-lite"/>
    </source>
</evidence>